<feature type="transmembrane region" description="Helical" evidence="1">
    <location>
        <begin position="298"/>
        <end position="316"/>
    </location>
</feature>
<organism evidence="3 4">
    <name type="scientific">Metamycoplasma canadense</name>
    <dbReference type="NCBI Taxonomy" id="29554"/>
    <lineage>
        <taxon>Bacteria</taxon>
        <taxon>Bacillati</taxon>
        <taxon>Mycoplasmatota</taxon>
        <taxon>Mycoplasmoidales</taxon>
        <taxon>Metamycoplasmataceae</taxon>
        <taxon>Metamycoplasma</taxon>
    </lineage>
</organism>
<feature type="transmembrane region" description="Helical" evidence="1">
    <location>
        <begin position="221"/>
        <end position="243"/>
    </location>
</feature>
<accession>A0A077L4S6</accession>
<gene>
    <name evidence="3" type="ORF">MCAN360_0025</name>
</gene>
<feature type="transmembrane region" description="Helical" evidence="1">
    <location>
        <begin position="255"/>
        <end position="286"/>
    </location>
</feature>
<feature type="transmembrane region" description="Helical" evidence="1">
    <location>
        <begin position="48"/>
        <end position="65"/>
    </location>
</feature>
<sequence length="454" mass="55089">MKWNFRNSWCWWKNLLNFSKKHRYIDFIFPSCLTSFLLVSLFLNIDNYLIIGLLILVFIFNFFNYKFWILSLIFFAIIFLSLSCYLIYFNYYNFYHIENNFKLEKNYDNFLLFKLKNINFIVWKNSKFKKLNININYETKYQYFFFLKGMLLKIKNPKLFNISNKILFELNLQEIKFLNKESTFKIFFSENKIIEEYINIIVLNKYEKNSLIYKKLVNLNIIHFFTISGFHFNLIYLTITKLIKKIKIKIPIDDFFAFSFLIIYLTILEFKISATRSLIFLLLIFLNKNIFNKKMNNINLLSITAVLLATLNPFAIYDYSFILSFLITLFIFITVYIFKNKNFYFKSIMVLIIAHLFSTLIIHTFNDKYNVFSFFNQVLLLPLISLNYIFTLIFFKWSIVSEKLILFFDTILNLLNEATYIVKFEISNFICIYFCSIFLILRKLKFYKSIKINQ</sequence>
<dbReference type="RefSeq" id="WP_045433139.1">
    <property type="nucleotide sequence ID" value="NZ_AP014631.1"/>
</dbReference>
<feature type="transmembrane region" description="Helical" evidence="1">
    <location>
        <begin position="420"/>
        <end position="441"/>
    </location>
</feature>
<reference evidence="4" key="1">
    <citation type="journal article" date="2014" name="Genome Announc.">
        <title>Complete Genome Sequence of Mycoplasma canadense Strain HAZ 360_1 from Bovine Mastitic Milk in Japan.</title>
        <authorList>
            <person name="Hata E."/>
        </authorList>
    </citation>
    <scope>NUCLEOTIDE SEQUENCE [LARGE SCALE GENOMIC DNA]</scope>
    <source>
        <strain evidence="4">HAZ360_1</strain>
    </source>
</reference>
<dbReference type="STRING" id="29554.MCAN360_0025"/>
<proteinExistence type="predicted"/>
<feature type="transmembrane region" description="Helical" evidence="1">
    <location>
        <begin position="378"/>
        <end position="400"/>
    </location>
</feature>
<dbReference type="EMBL" id="AP014631">
    <property type="protein sequence ID" value="BAP39330.1"/>
    <property type="molecule type" value="Genomic_DNA"/>
</dbReference>
<evidence type="ECO:0000256" key="1">
    <source>
        <dbReference type="SAM" id="Phobius"/>
    </source>
</evidence>
<dbReference type="Pfam" id="PF03772">
    <property type="entry name" value="Competence"/>
    <property type="match status" value="1"/>
</dbReference>
<dbReference type="NCBIfam" id="NF045979">
    <property type="entry name" value="ComEC_MAG0480"/>
    <property type="match status" value="1"/>
</dbReference>
<name>A0A077L4S6_9BACT</name>
<evidence type="ECO:0000313" key="3">
    <source>
        <dbReference type="EMBL" id="BAP39330.1"/>
    </source>
</evidence>
<keyword evidence="4" id="KW-1185">Reference proteome</keyword>
<keyword evidence="1" id="KW-1133">Transmembrane helix</keyword>
<dbReference type="KEGG" id="mcan:MCAN360_0025"/>
<keyword evidence="1" id="KW-0812">Transmembrane</keyword>
<dbReference type="OrthoDB" id="396422at2"/>
<evidence type="ECO:0000259" key="2">
    <source>
        <dbReference type="Pfam" id="PF03772"/>
    </source>
</evidence>
<feature type="transmembrane region" description="Helical" evidence="1">
    <location>
        <begin position="321"/>
        <end position="338"/>
    </location>
</feature>
<feature type="transmembrane region" description="Helical" evidence="1">
    <location>
        <begin position="344"/>
        <end position="366"/>
    </location>
</feature>
<keyword evidence="1" id="KW-0472">Membrane</keyword>
<feature type="transmembrane region" description="Helical" evidence="1">
    <location>
        <begin position="72"/>
        <end position="91"/>
    </location>
</feature>
<dbReference type="InterPro" id="IPR004477">
    <property type="entry name" value="ComEC_N"/>
</dbReference>
<dbReference type="Proteomes" id="UP000031641">
    <property type="component" value="Chromosome"/>
</dbReference>
<dbReference type="NCBIfam" id="TIGR00360">
    <property type="entry name" value="ComEC_N-term"/>
    <property type="match status" value="1"/>
</dbReference>
<dbReference type="HOGENOM" id="CLU_601064_0_0_14"/>
<evidence type="ECO:0000313" key="4">
    <source>
        <dbReference type="Proteomes" id="UP000031641"/>
    </source>
</evidence>
<feature type="domain" description="ComEC/Rec2-related protein" evidence="2">
    <location>
        <begin position="213"/>
        <end position="424"/>
    </location>
</feature>
<protein>
    <recommendedName>
        <fullName evidence="2">ComEC/Rec2-related protein domain-containing protein</fullName>
    </recommendedName>
</protein>
<dbReference type="AlphaFoldDB" id="A0A077L4S6"/>